<protein>
    <recommendedName>
        <fullName evidence="6">GTPase HflX</fullName>
    </recommendedName>
    <alternativeName>
        <fullName evidence="6">GTP-binding protein HflX</fullName>
    </alternativeName>
</protein>
<gene>
    <name evidence="6 10" type="primary">hflX</name>
    <name evidence="10" type="ORF">MM817_02305</name>
</gene>
<name>A0A9X1VB22_9BACL</name>
<dbReference type="RefSeq" id="WP_241715111.1">
    <property type="nucleotide sequence ID" value="NZ_JALBUF010000007.1"/>
</dbReference>
<accession>A0A9X1VB22</accession>
<dbReference type="InterPro" id="IPR032305">
    <property type="entry name" value="GTP-bd_M"/>
</dbReference>
<dbReference type="SUPFAM" id="SSF52540">
    <property type="entry name" value="P-loop containing nucleoside triphosphate hydrolases"/>
    <property type="match status" value="1"/>
</dbReference>
<comment type="subcellular location">
    <subcellularLocation>
        <location evidence="6">Cytoplasm</location>
    </subcellularLocation>
    <text evidence="6">May associate with membranes.</text>
</comment>
<dbReference type="Pfam" id="PF16360">
    <property type="entry name" value="GTP-bdg_M"/>
    <property type="match status" value="1"/>
</dbReference>
<dbReference type="InterPro" id="IPR030394">
    <property type="entry name" value="G_HFLX_dom"/>
</dbReference>
<dbReference type="PANTHER" id="PTHR10229">
    <property type="entry name" value="GTP-BINDING PROTEIN HFLX"/>
    <property type="match status" value="1"/>
</dbReference>
<evidence type="ECO:0000256" key="6">
    <source>
        <dbReference type="HAMAP-Rule" id="MF_00900"/>
    </source>
</evidence>
<organism evidence="10 11">
    <name type="scientific">Sulfoacidibacillus ferrooxidans</name>
    <dbReference type="NCBI Taxonomy" id="2005001"/>
    <lineage>
        <taxon>Bacteria</taxon>
        <taxon>Bacillati</taxon>
        <taxon>Bacillota</taxon>
        <taxon>Bacilli</taxon>
        <taxon>Bacillales</taxon>
        <taxon>Alicyclobacillaceae</taxon>
        <taxon>Sulfoacidibacillus</taxon>
    </lineage>
</organism>
<evidence type="ECO:0000313" key="11">
    <source>
        <dbReference type="Proteomes" id="UP001139263"/>
    </source>
</evidence>
<keyword evidence="5 6" id="KW-0342">GTP-binding</keyword>
<keyword evidence="4 8" id="KW-0460">Magnesium</keyword>
<comment type="subunit">
    <text evidence="6">Monomer. Associates with the 50S ribosomal subunit.</text>
</comment>
<feature type="domain" description="Hflx-type G" evidence="9">
    <location>
        <begin position="203"/>
        <end position="373"/>
    </location>
</feature>
<dbReference type="AlphaFoldDB" id="A0A9X1VB22"/>
<dbReference type="GO" id="GO:0005525">
    <property type="term" value="F:GTP binding"/>
    <property type="evidence" value="ECO:0007669"/>
    <property type="project" value="UniProtKB-UniRule"/>
</dbReference>
<feature type="binding site" evidence="8">
    <location>
        <position position="216"/>
    </location>
    <ligand>
        <name>Mg(2+)</name>
        <dbReference type="ChEBI" id="CHEBI:18420"/>
    </ligand>
</feature>
<dbReference type="GO" id="GO:0003924">
    <property type="term" value="F:GTPase activity"/>
    <property type="evidence" value="ECO:0007669"/>
    <property type="project" value="UniProtKB-UniRule"/>
</dbReference>
<evidence type="ECO:0000256" key="1">
    <source>
        <dbReference type="ARBA" id="ARBA00022490"/>
    </source>
</evidence>
<feature type="binding site" evidence="8">
    <location>
        <position position="241"/>
    </location>
    <ligand>
        <name>Mg(2+)</name>
        <dbReference type="ChEBI" id="CHEBI:18420"/>
    </ligand>
</feature>
<evidence type="ECO:0000256" key="5">
    <source>
        <dbReference type="ARBA" id="ARBA00023134"/>
    </source>
</evidence>
<dbReference type="PRINTS" id="PR00326">
    <property type="entry name" value="GTP1OBG"/>
</dbReference>
<keyword evidence="11" id="KW-1185">Reference proteome</keyword>
<dbReference type="InterPro" id="IPR027417">
    <property type="entry name" value="P-loop_NTPase"/>
</dbReference>
<evidence type="ECO:0000256" key="3">
    <source>
        <dbReference type="ARBA" id="ARBA00022741"/>
    </source>
</evidence>
<dbReference type="EMBL" id="JALBUF010000007">
    <property type="protein sequence ID" value="MCI0184010.1"/>
    <property type="molecule type" value="Genomic_DNA"/>
</dbReference>
<dbReference type="InterPro" id="IPR025121">
    <property type="entry name" value="GTPase_HflX_N"/>
</dbReference>
<keyword evidence="1 6" id="KW-0963">Cytoplasm</keyword>
<feature type="binding site" evidence="7">
    <location>
        <begin position="239"/>
        <end position="243"/>
    </location>
    <ligand>
        <name>GTP</name>
        <dbReference type="ChEBI" id="CHEBI:37565"/>
    </ligand>
</feature>
<dbReference type="Proteomes" id="UP001139263">
    <property type="component" value="Unassembled WGS sequence"/>
</dbReference>
<dbReference type="InterPro" id="IPR042108">
    <property type="entry name" value="GTPase_HflX_N_sf"/>
</dbReference>
<evidence type="ECO:0000313" key="10">
    <source>
        <dbReference type="EMBL" id="MCI0184010.1"/>
    </source>
</evidence>
<dbReference type="GO" id="GO:0043022">
    <property type="term" value="F:ribosome binding"/>
    <property type="evidence" value="ECO:0007669"/>
    <property type="project" value="TreeGrafter"/>
</dbReference>
<dbReference type="PROSITE" id="PS51705">
    <property type="entry name" value="G_HFLX"/>
    <property type="match status" value="1"/>
</dbReference>
<comment type="function">
    <text evidence="6">GTPase that associates with the 50S ribosomal subunit and may have a role during protein synthesis or ribosome biogenesis.</text>
</comment>
<keyword evidence="2 8" id="KW-0479">Metal-binding</keyword>
<dbReference type="FunFam" id="3.40.50.11060:FF:000001">
    <property type="entry name" value="GTPase HflX"/>
    <property type="match status" value="1"/>
</dbReference>
<feature type="binding site" evidence="7">
    <location>
        <begin position="351"/>
        <end position="353"/>
    </location>
    <ligand>
        <name>GTP</name>
        <dbReference type="ChEBI" id="CHEBI:37565"/>
    </ligand>
</feature>
<dbReference type="Gene3D" id="3.40.50.11060">
    <property type="entry name" value="GTPase HflX, N-terminal domain"/>
    <property type="match status" value="1"/>
</dbReference>
<evidence type="ECO:0000256" key="8">
    <source>
        <dbReference type="PIRSR" id="PIRSR006809-2"/>
    </source>
</evidence>
<dbReference type="PANTHER" id="PTHR10229:SF0">
    <property type="entry name" value="GTP-BINDING PROTEIN 6-RELATED"/>
    <property type="match status" value="1"/>
</dbReference>
<dbReference type="Gene3D" id="3.40.50.300">
    <property type="entry name" value="P-loop containing nucleotide triphosphate hydrolases"/>
    <property type="match status" value="1"/>
</dbReference>
<reference evidence="10" key="1">
    <citation type="submission" date="2022-03" db="EMBL/GenBank/DDBJ databases">
        <title>Draft Genome Sequence of Firmicute Strain S0AB, a Heterotrophic Iron/Sulfur-Oxidizing Extreme Acidophile.</title>
        <authorList>
            <person name="Vergara E."/>
            <person name="Pakostova E."/>
            <person name="Johnson D.B."/>
            <person name="Holmes D.S."/>
        </authorList>
    </citation>
    <scope>NUCLEOTIDE SEQUENCE</scope>
    <source>
        <strain evidence="10">S0AB</strain>
    </source>
</reference>
<evidence type="ECO:0000259" key="9">
    <source>
        <dbReference type="PROSITE" id="PS51705"/>
    </source>
</evidence>
<dbReference type="InterPro" id="IPR016496">
    <property type="entry name" value="GTPase_HflX"/>
</dbReference>
<dbReference type="GO" id="GO:0046872">
    <property type="term" value="F:metal ion binding"/>
    <property type="evidence" value="ECO:0007669"/>
    <property type="project" value="UniProtKB-KW"/>
</dbReference>
<dbReference type="PIRSF" id="PIRSF006809">
    <property type="entry name" value="GTP-binding_hflX_prd"/>
    <property type="match status" value="1"/>
</dbReference>
<feature type="binding site" evidence="7">
    <location>
        <begin position="209"/>
        <end position="216"/>
    </location>
    <ligand>
        <name>GTP</name>
        <dbReference type="ChEBI" id="CHEBI:37565"/>
    </ligand>
</feature>
<evidence type="ECO:0000256" key="4">
    <source>
        <dbReference type="ARBA" id="ARBA00022842"/>
    </source>
</evidence>
<dbReference type="GO" id="GO:0005737">
    <property type="term" value="C:cytoplasm"/>
    <property type="evidence" value="ECO:0007669"/>
    <property type="project" value="UniProtKB-SubCell"/>
</dbReference>
<comment type="caution">
    <text evidence="10">The sequence shown here is derived from an EMBL/GenBank/DDBJ whole genome shotgun (WGS) entry which is preliminary data.</text>
</comment>
<dbReference type="NCBIfam" id="TIGR03156">
    <property type="entry name" value="GTP_HflX"/>
    <property type="match status" value="1"/>
</dbReference>
<feature type="binding site" evidence="7">
    <location>
        <begin position="260"/>
        <end position="263"/>
    </location>
    <ligand>
        <name>GTP</name>
        <dbReference type="ChEBI" id="CHEBI:37565"/>
    </ligand>
</feature>
<evidence type="ECO:0000256" key="7">
    <source>
        <dbReference type="PIRSR" id="PIRSR006809-1"/>
    </source>
</evidence>
<keyword evidence="3 6" id="KW-0547">Nucleotide-binding</keyword>
<feature type="binding site" evidence="7">
    <location>
        <begin position="326"/>
        <end position="329"/>
    </location>
    <ligand>
        <name>GTP</name>
        <dbReference type="ChEBI" id="CHEBI:37565"/>
    </ligand>
</feature>
<dbReference type="InterPro" id="IPR006073">
    <property type="entry name" value="GTP-bd"/>
</dbReference>
<sequence length="436" mass="49189">MHDIAGAFVPLRAILVHVYHSDESESKREYMREELKSLAHTAGVDMVGELFQSMVKDHAKTLIGKGKLEELADFAKAESATLIIFGIELSGSQLRNVEDVCMIRVIDRTQLILDIFASRAKSFEGKAQVRLAELQYALPRLMGQGVTMSRLGAGIGTRGPGETKLEIDRRTIRKDIAKLRRIVIEAGVKRAELRRRRRRLGVYTVGLVGYTNAGKTTLLAHLAKRYGEKQVEPGNDRLFDTLDPTSRRVMYASQTLVVTDTVGFIRELPHHLIDAFRATLEEALDSDVLIHVIDASSPYREEEMKTVYDVVHDVLKTKVPVISVFNKMDLLPDSQDAEFQDHTADQVVRGSILWQDTLSQLLSAIDHVILKRVTLHLQIPSKRSDILAEAYLLGEVSSCHEKDDHLYVDVAIDEKEISHFVDFLSDREIVVEDQWL</sequence>
<comment type="cofactor">
    <cofactor evidence="8">
        <name>Mg(2+)</name>
        <dbReference type="ChEBI" id="CHEBI:18420"/>
    </cofactor>
</comment>
<dbReference type="CDD" id="cd01878">
    <property type="entry name" value="HflX"/>
    <property type="match status" value="1"/>
</dbReference>
<comment type="similarity">
    <text evidence="6">Belongs to the TRAFAC class OBG-HflX-like GTPase superfamily. HflX GTPase family.</text>
</comment>
<proteinExistence type="inferred from homology"/>
<dbReference type="Pfam" id="PF01926">
    <property type="entry name" value="MMR_HSR1"/>
    <property type="match status" value="1"/>
</dbReference>
<evidence type="ECO:0000256" key="2">
    <source>
        <dbReference type="ARBA" id="ARBA00022723"/>
    </source>
</evidence>
<dbReference type="Pfam" id="PF13167">
    <property type="entry name" value="GTP-bdg_N"/>
    <property type="match status" value="1"/>
</dbReference>
<dbReference type="HAMAP" id="MF_00900">
    <property type="entry name" value="GTPase_HflX"/>
    <property type="match status" value="1"/>
</dbReference>
<dbReference type="Gene3D" id="6.10.250.2860">
    <property type="match status" value="1"/>
</dbReference>